<accession>A0ABY3EKK7</accession>
<evidence type="ECO:0008006" key="3">
    <source>
        <dbReference type="Google" id="ProtNLM"/>
    </source>
</evidence>
<dbReference type="Proteomes" id="UP000318943">
    <property type="component" value="Unassembled WGS sequence"/>
</dbReference>
<comment type="caution">
    <text evidence="1">The sequence shown here is derived from an EMBL/GenBank/DDBJ whole genome shotgun (WGS) entry which is preliminary data.</text>
</comment>
<evidence type="ECO:0000313" key="1">
    <source>
        <dbReference type="EMBL" id="TSP11476.1"/>
    </source>
</evidence>
<organism evidence="1 2">
    <name type="scientific">Cupriavidus campinensis</name>
    <dbReference type="NCBI Taxonomy" id="151783"/>
    <lineage>
        <taxon>Bacteria</taxon>
        <taxon>Pseudomonadati</taxon>
        <taxon>Pseudomonadota</taxon>
        <taxon>Betaproteobacteria</taxon>
        <taxon>Burkholderiales</taxon>
        <taxon>Burkholderiaceae</taxon>
        <taxon>Cupriavidus</taxon>
    </lineage>
</organism>
<evidence type="ECO:0000313" key="2">
    <source>
        <dbReference type="Proteomes" id="UP000318943"/>
    </source>
</evidence>
<name>A0ABY3EKK7_9BURK</name>
<proteinExistence type="predicted"/>
<reference evidence="1 2" key="1">
    <citation type="submission" date="2019-05" db="EMBL/GenBank/DDBJ databases">
        <title>Whole genome sequence analysis of Cupriavidus campinensis S14E4C strain.</title>
        <authorList>
            <person name="Abbaszade G."/>
            <person name="Szabo A."/>
            <person name="Toumi M."/>
            <person name="Toth E."/>
        </authorList>
    </citation>
    <scope>NUCLEOTIDE SEQUENCE [LARGE SCALE GENOMIC DNA]</scope>
    <source>
        <strain evidence="1 2">S14E4C</strain>
    </source>
</reference>
<protein>
    <recommendedName>
        <fullName evidence="3">AlpA family phage regulatory protein</fullName>
    </recommendedName>
</protein>
<keyword evidence="2" id="KW-1185">Reference proteome</keyword>
<sequence length="90" mass="10233">MSEADLIERIADTLEKRAALSYRLWTIEMIATYLNRNADVVRQRIVSLPTFPKAIRLPAGDGRVGKPQWKAQEVIEWVESHKEGAGTRRG</sequence>
<gene>
    <name evidence="1" type="ORF">FGG12_17725</name>
</gene>
<dbReference type="RefSeq" id="WP_144199608.1">
    <property type="nucleotide sequence ID" value="NZ_VCIZ01000010.1"/>
</dbReference>
<dbReference type="EMBL" id="VCIZ01000010">
    <property type="protein sequence ID" value="TSP11476.1"/>
    <property type="molecule type" value="Genomic_DNA"/>
</dbReference>